<protein>
    <submittedName>
        <fullName evidence="2">Uncharacterized protein</fullName>
    </submittedName>
</protein>
<sequence>MDLLIEIWAGLRPHVVEAAVAVGAALLTLVAARALEALNAARDRDLALSLYRTLENGLKAIIARRALGGGAVEAKEAADIVAETVDFAKANNARAVRKLKQTDAALREKAMARLPEARAAILSAVQVAGRRGEGGASA</sequence>
<evidence type="ECO:0000313" key="3">
    <source>
        <dbReference type="Proteomes" id="UP001143364"/>
    </source>
</evidence>
<evidence type="ECO:0000313" key="2">
    <source>
        <dbReference type="EMBL" id="GLK77279.1"/>
    </source>
</evidence>
<reference evidence="2" key="1">
    <citation type="journal article" date="2014" name="Int. J. Syst. Evol. Microbiol.">
        <title>Complete genome sequence of Corynebacterium casei LMG S-19264T (=DSM 44701T), isolated from a smear-ripened cheese.</title>
        <authorList>
            <consortium name="US DOE Joint Genome Institute (JGI-PGF)"/>
            <person name="Walter F."/>
            <person name="Albersmeier A."/>
            <person name="Kalinowski J."/>
            <person name="Ruckert C."/>
        </authorList>
    </citation>
    <scope>NUCLEOTIDE SEQUENCE</scope>
    <source>
        <strain evidence="2">VKM B-2555</strain>
    </source>
</reference>
<gene>
    <name evidence="2" type="ORF">GCM10008171_25330</name>
</gene>
<dbReference type="EMBL" id="BSFK01000013">
    <property type="protein sequence ID" value="GLK77279.1"/>
    <property type="molecule type" value="Genomic_DNA"/>
</dbReference>
<proteinExistence type="predicted"/>
<dbReference type="Proteomes" id="UP001143364">
    <property type="component" value="Unassembled WGS sequence"/>
</dbReference>
<comment type="caution">
    <text evidence="2">The sequence shown here is derived from an EMBL/GenBank/DDBJ whole genome shotgun (WGS) entry which is preliminary data.</text>
</comment>
<keyword evidence="1" id="KW-0472">Membrane</keyword>
<name>A0A9W6JJL6_9HYPH</name>
<dbReference type="AlphaFoldDB" id="A0A9W6JJL6"/>
<evidence type="ECO:0000256" key="1">
    <source>
        <dbReference type="SAM" id="Phobius"/>
    </source>
</evidence>
<keyword evidence="1" id="KW-0812">Transmembrane</keyword>
<keyword evidence="3" id="KW-1185">Reference proteome</keyword>
<accession>A0A9W6JJL6</accession>
<reference evidence="2" key="2">
    <citation type="submission" date="2023-01" db="EMBL/GenBank/DDBJ databases">
        <authorList>
            <person name="Sun Q."/>
            <person name="Evtushenko L."/>
        </authorList>
    </citation>
    <scope>NUCLEOTIDE SEQUENCE</scope>
    <source>
        <strain evidence="2">VKM B-2555</strain>
    </source>
</reference>
<organism evidence="2 3">
    <name type="scientific">Methylopila jiangsuensis</name>
    <dbReference type="NCBI Taxonomy" id="586230"/>
    <lineage>
        <taxon>Bacteria</taxon>
        <taxon>Pseudomonadati</taxon>
        <taxon>Pseudomonadota</taxon>
        <taxon>Alphaproteobacteria</taxon>
        <taxon>Hyphomicrobiales</taxon>
        <taxon>Methylopilaceae</taxon>
        <taxon>Methylopila</taxon>
    </lineage>
</organism>
<keyword evidence="1" id="KW-1133">Transmembrane helix</keyword>
<dbReference type="RefSeq" id="WP_271205129.1">
    <property type="nucleotide sequence ID" value="NZ_BSFK01000013.1"/>
</dbReference>
<feature type="transmembrane region" description="Helical" evidence="1">
    <location>
        <begin position="15"/>
        <end position="35"/>
    </location>
</feature>